<protein>
    <submittedName>
        <fullName evidence="2">Uncharacterized protein</fullName>
    </submittedName>
</protein>
<sequence>MPPDIPRIDRRARGAVAPEYEDSGLFKGGVIQVQLALVPVFGTTSRGDCSARGFNADGTEVTVVFAGRRRPHFQALYTQLRYMYAQAQHKDALLGVKMRDINSIQLPVQCEGSWRAQREQDEQGQEQRSLHFMVARWAFQAHDGQTLKFGTAPLLSSKPQGTAEAKRDRPLSYSDVSPAGRQGTVFGR</sequence>
<reference evidence="2 3" key="1">
    <citation type="submission" date="2018-03" db="EMBL/GenBank/DDBJ databases">
        <title>Genomic Encyclopedia of Archaeal and Bacterial Type Strains, Phase II (KMG-II): from individual species to whole genera.</title>
        <authorList>
            <person name="Goeker M."/>
        </authorList>
    </citation>
    <scope>NUCLEOTIDE SEQUENCE [LARGE SCALE GENOMIC DNA]</scope>
    <source>
        <strain evidence="2 3">DSM 25328</strain>
    </source>
</reference>
<dbReference type="AlphaFoldDB" id="A0A2T1AEB2"/>
<feature type="region of interest" description="Disordered" evidence="1">
    <location>
        <begin position="150"/>
        <end position="188"/>
    </location>
</feature>
<comment type="caution">
    <text evidence="2">The sequence shown here is derived from an EMBL/GenBank/DDBJ whole genome shotgun (WGS) entry which is preliminary data.</text>
</comment>
<dbReference type="Proteomes" id="UP000237718">
    <property type="component" value="Unassembled WGS sequence"/>
</dbReference>
<evidence type="ECO:0000256" key="1">
    <source>
        <dbReference type="SAM" id="MobiDB-lite"/>
    </source>
</evidence>
<evidence type="ECO:0000313" key="2">
    <source>
        <dbReference type="EMBL" id="PRZ46925.1"/>
    </source>
</evidence>
<dbReference type="OrthoDB" id="7665213at2"/>
<accession>A0A2T1AEB2</accession>
<gene>
    <name evidence="2" type="ORF">CLV89_10871</name>
</gene>
<evidence type="ECO:0000313" key="3">
    <source>
        <dbReference type="Proteomes" id="UP000237718"/>
    </source>
</evidence>
<organism evidence="2 3">
    <name type="scientific">Tritonibacter scottomollicae</name>
    <name type="common">Epibacterium scottomollicae</name>
    <dbReference type="NCBI Taxonomy" id="483013"/>
    <lineage>
        <taxon>Bacteria</taxon>
        <taxon>Pseudomonadati</taxon>
        <taxon>Pseudomonadota</taxon>
        <taxon>Alphaproteobacteria</taxon>
        <taxon>Rhodobacterales</taxon>
        <taxon>Paracoccaceae</taxon>
        <taxon>Tritonibacter</taxon>
    </lineage>
</organism>
<proteinExistence type="predicted"/>
<dbReference type="EMBL" id="PVUF01000008">
    <property type="protein sequence ID" value="PRZ46925.1"/>
    <property type="molecule type" value="Genomic_DNA"/>
</dbReference>
<name>A0A2T1AEB2_TRISK</name>